<name>A0ABP8YIX3_9MICO</name>
<keyword evidence="1" id="KW-0812">Transmembrane</keyword>
<dbReference type="Proteomes" id="UP001500556">
    <property type="component" value="Unassembled WGS sequence"/>
</dbReference>
<reference evidence="3" key="1">
    <citation type="journal article" date="2019" name="Int. J. Syst. Evol. Microbiol.">
        <title>The Global Catalogue of Microorganisms (GCM) 10K type strain sequencing project: providing services to taxonomists for standard genome sequencing and annotation.</title>
        <authorList>
            <consortium name="The Broad Institute Genomics Platform"/>
            <consortium name="The Broad Institute Genome Sequencing Center for Infectious Disease"/>
            <person name="Wu L."/>
            <person name="Ma J."/>
        </authorList>
    </citation>
    <scope>NUCLEOTIDE SEQUENCE [LARGE SCALE GENOMIC DNA]</scope>
    <source>
        <strain evidence="3">JCM 18961</strain>
    </source>
</reference>
<protein>
    <recommendedName>
        <fullName evidence="4">NADP transhydrogenase beta-like domain-containing protein</fullName>
    </recommendedName>
</protein>
<keyword evidence="1" id="KW-1133">Transmembrane helix</keyword>
<evidence type="ECO:0000313" key="2">
    <source>
        <dbReference type="EMBL" id="GAA4729061.1"/>
    </source>
</evidence>
<sequence length="76" mass="7889">MTVVIGIVAFIAAFLLGQAQASQGRTIASYAAGGQLLAITLLLSLGERYQEPLGLFIAGTLLGALAAFGRGRRRAR</sequence>
<dbReference type="RefSeq" id="WP_345504550.1">
    <property type="nucleotide sequence ID" value="NZ_BAABLO010000012.1"/>
</dbReference>
<accession>A0ABP8YIX3</accession>
<evidence type="ECO:0008006" key="4">
    <source>
        <dbReference type="Google" id="ProtNLM"/>
    </source>
</evidence>
<proteinExistence type="predicted"/>
<evidence type="ECO:0000313" key="3">
    <source>
        <dbReference type="Proteomes" id="UP001500556"/>
    </source>
</evidence>
<keyword evidence="3" id="KW-1185">Reference proteome</keyword>
<feature type="transmembrane region" description="Helical" evidence="1">
    <location>
        <begin position="52"/>
        <end position="69"/>
    </location>
</feature>
<gene>
    <name evidence="2" type="ORF">GCM10025782_29840</name>
</gene>
<dbReference type="EMBL" id="BAABLO010000012">
    <property type="protein sequence ID" value="GAA4729061.1"/>
    <property type="molecule type" value="Genomic_DNA"/>
</dbReference>
<keyword evidence="1" id="KW-0472">Membrane</keyword>
<comment type="caution">
    <text evidence="2">The sequence shown here is derived from an EMBL/GenBank/DDBJ whole genome shotgun (WGS) entry which is preliminary data.</text>
</comment>
<evidence type="ECO:0000256" key="1">
    <source>
        <dbReference type="SAM" id="Phobius"/>
    </source>
</evidence>
<organism evidence="2 3">
    <name type="scientific">Pedococcus ginsenosidimutans</name>
    <dbReference type="NCBI Taxonomy" id="490570"/>
    <lineage>
        <taxon>Bacteria</taxon>
        <taxon>Bacillati</taxon>
        <taxon>Actinomycetota</taxon>
        <taxon>Actinomycetes</taxon>
        <taxon>Micrococcales</taxon>
        <taxon>Intrasporangiaceae</taxon>
        <taxon>Pedococcus</taxon>
    </lineage>
</organism>